<feature type="region of interest" description="Disordered" evidence="5">
    <location>
        <begin position="187"/>
        <end position="213"/>
    </location>
</feature>
<evidence type="ECO:0000256" key="3">
    <source>
        <dbReference type="ARBA" id="ARBA00023163"/>
    </source>
</evidence>
<dbReference type="Pfam" id="PF00440">
    <property type="entry name" value="TetR_N"/>
    <property type="match status" value="1"/>
</dbReference>
<dbReference type="InterPro" id="IPR009057">
    <property type="entry name" value="Homeodomain-like_sf"/>
</dbReference>
<reference evidence="7 8" key="1">
    <citation type="submission" date="2016-11" db="EMBL/GenBank/DDBJ databases">
        <authorList>
            <person name="Jaros S."/>
            <person name="Januszkiewicz K."/>
            <person name="Wedrychowicz H."/>
        </authorList>
    </citation>
    <scope>NUCLEOTIDE SEQUENCE [LARGE SCALE GENOMIC DNA]</scope>
    <source>
        <strain evidence="7 8">DSM 46144</strain>
    </source>
</reference>
<sequence length="213" mass="22934">MPSTGLSGRKAQAARNDQTILAAAREVFLHDPTAPMSAVAEAAHVGIGALYRRYASKEQLLRTLCAAGLQRFVEIAEHGATVEDAWEAFAGYVSAVVDSDVHSLTVHLAGTFTTTPELSTLAGRAAELGNALFRRAQEAGALRPDLHPADVPMLFEQLAAIRFGDNERTAALRRRYLTLLLDALRPESARTPLPGEAPTPDELSGRWRPTEPA</sequence>
<dbReference type="GO" id="GO:0003700">
    <property type="term" value="F:DNA-binding transcription factor activity"/>
    <property type="evidence" value="ECO:0007669"/>
    <property type="project" value="TreeGrafter"/>
</dbReference>
<evidence type="ECO:0000313" key="7">
    <source>
        <dbReference type="EMBL" id="SHN46871.1"/>
    </source>
</evidence>
<dbReference type="EMBL" id="FRCS01000018">
    <property type="protein sequence ID" value="SHN46871.1"/>
    <property type="molecule type" value="Genomic_DNA"/>
</dbReference>
<dbReference type="InterPro" id="IPR001647">
    <property type="entry name" value="HTH_TetR"/>
</dbReference>
<name>A0A1M7RL48_9ACTN</name>
<dbReference type="PROSITE" id="PS50977">
    <property type="entry name" value="HTH_TETR_2"/>
    <property type="match status" value="1"/>
</dbReference>
<dbReference type="InterPro" id="IPR050109">
    <property type="entry name" value="HTH-type_TetR-like_transc_reg"/>
</dbReference>
<keyword evidence="1" id="KW-0805">Transcription regulation</keyword>
<feature type="compositionally biased region" description="Basic and acidic residues" evidence="5">
    <location>
        <begin position="203"/>
        <end position="213"/>
    </location>
</feature>
<dbReference type="RefSeq" id="WP_073264213.1">
    <property type="nucleotide sequence ID" value="NZ_FRCS01000018.1"/>
</dbReference>
<organism evidence="7 8">
    <name type="scientific">Cryptosporangium aurantiacum</name>
    <dbReference type="NCBI Taxonomy" id="134849"/>
    <lineage>
        <taxon>Bacteria</taxon>
        <taxon>Bacillati</taxon>
        <taxon>Actinomycetota</taxon>
        <taxon>Actinomycetes</taxon>
        <taxon>Cryptosporangiales</taxon>
        <taxon>Cryptosporangiaceae</taxon>
        <taxon>Cryptosporangium</taxon>
    </lineage>
</organism>
<accession>A0A1M7RL48</accession>
<dbReference type="Pfam" id="PF21597">
    <property type="entry name" value="TetR_C_43"/>
    <property type="match status" value="1"/>
</dbReference>
<keyword evidence="8" id="KW-1185">Reference proteome</keyword>
<dbReference type="Gene3D" id="1.10.357.10">
    <property type="entry name" value="Tetracycline Repressor, domain 2"/>
    <property type="match status" value="1"/>
</dbReference>
<dbReference type="STRING" id="134849.SAMN05443668_118104"/>
<evidence type="ECO:0000256" key="1">
    <source>
        <dbReference type="ARBA" id="ARBA00023015"/>
    </source>
</evidence>
<dbReference type="GO" id="GO:0000976">
    <property type="term" value="F:transcription cis-regulatory region binding"/>
    <property type="evidence" value="ECO:0007669"/>
    <property type="project" value="TreeGrafter"/>
</dbReference>
<keyword evidence="3" id="KW-0804">Transcription</keyword>
<evidence type="ECO:0000256" key="2">
    <source>
        <dbReference type="ARBA" id="ARBA00023125"/>
    </source>
</evidence>
<gene>
    <name evidence="7" type="ORF">SAMN05443668_118104</name>
</gene>
<dbReference type="OrthoDB" id="9795011at2"/>
<protein>
    <submittedName>
        <fullName evidence="7">Transcriptional regulator, TetR family</fullName>
    </submittedName>
</protein>
<dbReference type="PANTHER" id="PTHR30055">
    <property type="entry name" value="HTH-TYPE TRANSCRIPTIONAL REGULATOR RUTR"/>
    <property type="match status" value="1"/>
</dbReference>
<dbReference type="SUPFAM" id="SSF46689">
    <property type="entry name" value="Homeodomain-like"/>
    <property type="match status" value="1"/>
</dbReference>
<evidence type="ECO:0000313" key="8">
    <source>
        <dbReference type="Proteomes" id="UP000184440"/>
    </source>
</evidence>
<evidence type="ECO:0000259" key="6">
    <source>
        <dbReference type="PROSITE" id="PS50977"/>
    </source>
</evidence>
<feature type="DNA-binding region" description="H-T-H motif" evidence="4">
    <location>
        <begin position="35"/>
        <end position="54"/>
    </location>
</feature>
<keyword evidence="2 4" id="KW-0238">DNA-binding</keyword>
<evidence type="ECO:0000256" key="5">
    <source>
        <dbReference type="SAM" id="MobiDB-lite"/>
    </source>
</evidence>
<dbReference type="AlphaFoldDB" id="A0A1M7RL48"/>
<dbReference type="PANTHER" id="PTHR30055:SF234">
    <property type="entry name" value="HTH-TYPE TRANSCRIPTIONAL REGULATOR BETI"/>
    <property type="match status" value="1"/>
</dbReference>
<dbReference type="Proteomes" id="UP000184440">
    <property type="component" value="Unassembled WGS sequence"/>
</dbReference>
<evidence type="ECO:0000256" key="4">
    <source>
        <dbReference type="PROSITE-ProRule" id="PRU00335"/>
    </source>
</evidence>
<dbReference type="SUPFAM" id="SSF48498">
    <property type="entry name" value="Tetracyclin repressor-like, C-terminal domain"/>
    <property type="match status" value="1"/>
</dbReference>
<feature type="domain" description="HTH tetR-type" evidence="6">
    <location>
        <begin position="14"/>
        <end position="72"/>
    </location>
</feature>
<proteinExistence type="predicted"/>
<dbReference type="InterPro" id="IPR049445">
    <property type="entry name" value="TetR_SbtR-like_C"/>
</dbReference>
<dbReference type="InterPro" id="IPR036271">
    <property type="entry name" value="Tet_transcr_reg_TetR-rel_C_sf"/>
</dbReference>